<feature type="region of interest" description="Disordered" evidence="1">
    <location>
        <begin position="142"/>
        <end position="172"/>
    </location>
</feature>
<dbReference type="Proteomes" id="UP001470230">
    <property type="component" value="Unassembled WGS sequence"/>
</dbReference>
<feature type="compositionally biased region" description="Basic residues" evidence="1">
    <location>
        <begin position="1"/>
        <end position="12"/>
    </location>
</feature>
<dbReference type="EMBL" id="JAPFFF010000004">
    <property type="protein sequence ID" value="KAK8891856.1"/>
    <property type="molecule type" value="Genomic_DNA"/>
</dbReference>
<sequence length="172" mass="20136">MAQRKQYAKKGMMRPVRQPIPPEEFSSNSSSDEEEQQPPRRRYTSYTQRADEQLSRKKLANKRLKRQLLTRKMDHLIKMCDDFEPLADSILDLSHETDHYNVPIRAFQGEWNSITTMQYALESLQQWIAFGEEVQHIGTVSDDIKPGQQQQPSEVQKKFFDLSSSTEEESNN</sequence>
<comment type="caution">
    <text evidence="2">The sequence shown here is derived from an EMBL/GenBank/DDBJ whole genome shotgun (WGS) entry which is preliminary data.</text>
</comment>
<name>A0ABR2KM02_9EUKA</name>
<evidence type="ECO:0008006" key="4">
    <source>
        <dbReference type="Google" id="ProtNLM"/>
    </source>
</evidence>
<accession>A0ABR2KM02</accession>
<protein>
    <recommendedName>
        <fullName evidence="4">BZIP domain-containing protein</fullName>
    </recommendedName>
</protein>
<reference evidence="2 3" key="1">
    <citation type="submission" date="2024-04" db="EMBL/GenBank/DDBJ databases">
        <title>Tritrichomonas musculus Genome.</title>
        <authorList>
            <person name="Alves-Ferreira E."/>
            <person name="Grigg M."/>
            <person name="Lorenzi H."/>
            <person name="Galac M."/>
        </authorList>
    </citation>
    <scope>NUCLEOTIDE SEQUENCE [LARGE SCALE GENOMIC DNA]</scope>
    <source>
        <strain evidence="2 3">EAF2021</strain>
    </source>
</reference>
<organism evidence="2 3">
    <name type="scientific">Tritrichomonas musculus</name>
    <dbReference type="NCBI Taxonomy" id="1915356"/>
    <lineage>
        <taxon>Eukaryota</taxon>
        <taxon>Metamonada</taxon>
        <taxon>Parabasalia</taxon>
        <taxon>Tritrichomonadida</taxon>
        <taxon>Tritrichomonadidae</taxon>
        <taxon>Tritrichomonas</taxon>
    </lineage>
</organism>
<evidence type="ECO:0000256" key="1">
    <source>
        <dbReference type="SAM" id="MobiDB-lite"/>
    </source>
</evidence>
<evidence type="ECO:0000313" key="3">
    <source>
        <dbReference type="Proteomes" id="UP001470230"/>
    </source>
</evidence>
<feature type="region of interest" description="Disordered" evidence="1">
    <location>
        <begin position="1"/>
        <end position="53"/>
    </location>
</feature>
<gene>
    <name evidence="2" type="ORF">M9Y10_029078</name>
</gene>
<keyword evidence="3" id="KW-1185">Reference proteome</keyword>
<evidence type="ECO:0000313" key="2">
    <source>
        <dbReference type="EMBL" id="KAK8891856.1"/>
    </source>
</evidence>
<proteinExistence type="predicted"/>